<dbReference type="Pfam" id="PF00919">
    <property type="entry name" value="UPF0004"/>
    <property type="match status" value="1"/>
</dbReference>
<comment type="cofactor">
    <cofactor evidence="11">
        <name>[4Fe-4S] cluster</name>
        <dbReference type="ChEBI" id="CHEBI:49883"/>
    </cofactor>
    <text evidence="11">Binds 2 [4Fe-4S] clusters. One cluster is coordinated with 3 cysteines and an exchangeable S-adenosyl-L-methionine.</text>
</comment>
<feature type="binding site" evidence="11">
    <location>
        <position position="12"/>
    </location>
    <ligand>
        <name>[4Fe-4S] cluster</name>
        <dbReference type="ChEBI" id="CHEBI:49883"/>
        <label>1</label>
    </ligand>
</feature>
<keyword evidence="9 11" id="KW-0411">Iron-sulfur</keyword>
<evidence type="ECO:0000256" key="8">
    <source>
        <dbReference type="ARBA" id="ARBA00023004"/>
    </source>
</evidence>
<evidence type="ECO:0000256" key="2">
    <source>
        <dbReference type="ARBA" id="ARBA00022485"/>
    </source>
</evidence>
<feature type="binding site" evidence="11">
    <location>
        <position position="81"/>
    </location>
    <ligand>
        <name>[4Fe-4S] cluster</name>
        <dbReference type="ChEBI" id="CHEBI:49883"/>
        <label>1</label>
    </ligand>
</feature>
<dbReference type="SFLD" id="SFLDG01061">
    <property type="entry name" value="methylthiotransferase"/>
    <property type="match status" value="1"/>
</dbReference>
<comment type="subunit">
    <text evidence="11">Monomer.</text>
</comment>
<organism evidence="15 16">
    <name type="scientific">Comamonas endophytica</name>
    <dbReference type="NCBI Taxonomy" id="2949090"/>
    <lineage>
        <taxon>Bacteria</taxon>
        <taxon>Pseudomonadati</taxon>
        <taxon>Pseudomonadota</taxon>
        <taxon>Betaproteobacteria</taxon>
        <taxon>Burkholderiales</taxon>
        <taxon>Comamonadaceae</taxon>
        <taxon>Comamonas</taxon>
    </lineage>
</organism>
<reference evidence="15" key="1">
    <citation type="submission" date="2022-09" db="EMBL/GenBank/DDBJ databases">
        <title>The complete genome of Acidovorax sp. 5MLIR.</title>
        <authorList>
            <person name="Liu L."/>
            <person name="Yue J."/>
            <person name="Yang F."/>
            <person name="Yuan J."/>
            <person name="Li L."/>
        </authorList>
    </citation>
    <scope>NUCLEOTIDE SEQUENCE</scope>
    <source>
        <strain evidence="15">5MLIR</strain>
    </source>
</reference>
<keyword evidence="7 11" id="KW-0479">Metal-binding</keyword>
<keyword evidence="16" id="KW-1185">Reference proteome</keyword>
<feature type="domain" description="MTTase N-terminal" evidence="13">
    <location>
        <begin position="3"/>
        <end position="118"/>
    </location>
</feature>
<evidence type="ECO:0000256" key="6">
    <source>
        <dbReference type="ARBA" id="ARBA00022694"/>
    </source>
</evidence>
<evidence type="ECO:0000259" key="14">
    <source>
        <dbReference type="PROSITE" id="PS51918"/>
    </source>
</evidence>
<evidence type="ECO:0000256" key="4">
    <source>
        <dbReference type="ARBA" id="ARBA00022679"/>
    </source>
</evidence>
<evidence type="ECO:0000259" key="12">
    <source>
        <dbReference type="PROSITE" id="PS50926"/>
    </source>
</evidence>
<evidence type="ECO:0000259" key="13">
    <source>
        <dbReference type="PROSITE" id="PS51449"/>
    </source>
</evidence>
<name>A0ABY6G868_9BURK</name>
<dbReference type="HAMAP" id="MF_01864">
    <property type="entry name" value="tRNA_metthiotr_MiaB"/>
    <property type="match status" value="1"/>
</dbReference>
<evidence type="ECO:0000313" key="16">
    <source>
        <dbReference type="Proteomes" id="UP001162800"/>
    </source>
</evidence>
<comment type="catalytic activity">
    <reaction evidence="11">
        <text>N(6)-dimethylallyladenosine(37) in tRNA + (sulfur carrier)-SH + AH2 + 2 S-adenosyl-L-methionine = 2-methylsulfanyl-N(6)-dimethylallyladenosine(37) in tRNA + (sulfur carrier)-H + 5'-deoxyadenosine + L-methionine + A + S-adenosyl-L-homocysteine + 2 H(+)</text>
        <dbReference type="Rhea" id="RHEA:37067"/>
        <dbReference type="Rhea" id="RHEA-COMP:10375"/>
        <dbReference type="Rhea" id="RHEA-COMP:10376"/>
        <dbReference type="Rhea" id="RHEA-COMP:14737"/>
        <dbReference type="Rhea" id="RHEA-COMP:14739"/>
        <dbReference type="ChEBI" id="CHEBI:13193"/>
        <dbReference type="ChEBI" id="CHEBI:15378"/>
        <dbReference type="ChEBI" id="CHEBI:17319"/>
        <dbReference type="ChEBI" id="CHEBI:17499"/>
        <dbReference type="ChEBI" id="CHEBI:29917"/>
        <dbReference type="ChEBI" id="CHEBI:57844"/>
        <dbReference type="ChEBI" id="CHEBI:57856"/>
        <dbReference type="ChEBI" id="CHEBI:59789"/>
        <dbReference type="ChEBI" id="CHEBI:64428"/>
        <dbReference type="ChEBI" id="CHEBI:74415"/>
        <dbReference type="ChEBI" id="CHEBI:74417"/>
        <dbReference type="EC" id="2.8.4.3"/>
    </reaction>
</comment>
<protein>
    <recommendedName>
        <fullName evidence="10 11">tRNA-2-methylthio-N(6)-dimethylallyladenosine synthase</fullName>
        <ecNumber evidence="10 11">2.8.4.3</ecNumber>
    </recommendedName>
    <alternativeName>
        <fullName evidence="11">(Dimethylallyl)adenosine tRNA methylthiotransferase MiaB</fullName>
    </alternativeName>
    <alternativeName>
        <fullName evidence="11">tRNA-i(6)A37 methylthiotransferase</fullName>
    </alternativeName>
</protein>
<dbReference type="NCBIfam" id="TIGR01574">
    <property type="entry name" value="miaB-methiolase"/>
    <property type="match status" value="1"/>
</dbReference>
<dbReference type="EMBL" id="CP106881">
    <property type="protein sequence ID" value="UYG50602.1"/>
    <property type="molecule type" value="Genomic_DNA"/>
</dbReference>
<proteinExistence type="inferred from homology"/>
<dbReference type="NCBIfam" id="TIGR00089">
    <property type="entry name" value="MiaB/RimO family radical SAM methylthiotransferase"/>
    <property type="match status" value="1"/>
</dbReference>
<dbReference type="PROSITE" id="PS51449">
    <property type="entry name" value="MTTASE_N"/>
    <property type="match status" value="1"/>
</dbReference>
<dbReference type="Proteomes" id="UP001162800">
    <property type="component" value="Chromosome"/>
</dbReference>
<dbReference type="CDD" id="cd01335">
    <property type="entry name" value="Radical_SAM"/>
    <property type="match status" value="1"/>
</dbReference>
<dbReference type="SUPFAM" id="SSF102114">
    <property type="entry name" value="Radical SAM enzymes"/>
    <property type="match status" value="1"/>
</dbReference>
<dbReference type="EC" id="2.8.4.3" evidence="10 11"/>
<feature type="binding site" evidence="11">
    <location>
        <position position="159"/>
    </location>
    <ligand>
        <name>[4Fe-4S] cluster</name>
        <dbReference type="ChEBI" id="CHEBI:49883"/>
        <label>2</label>
        <note>4Fe-4S-S-AdoMet</note>
    </ligand>
</feature>
<dbReference type="InterPro" id="IPR020612">
    <property type="entry name" value="Methylthiotransferase_CS"/>
</dbReference>
<evidence type="ECO:0000256" key="9">
    <source>
        <dbReference type="ARBA" id="ARBA00023014"/>
    </source>
</evidence>
<keyword evidence="8 11" id="KW-0408">Iron</keyword>
<feature type="domain" description="Radical SAM core" evidence="14">
    <location>
        <begin position="141"/>
        <end position="374"/>
    </location>
</feature>
<dbReference type="InterPro" id="IPR038135">
    <property type="entry name" value="Methylthiotransferase_N_sf"/>
</dbReference>
<keyword evidence="4 11" id="KW-0808">Transferase</keyword>
<feature type="binding site" evidence="11">
    <location>
        <position position="49"/>
    </location>
    <ligand>
        <name>[4Fe-4S] cluster</name>
        <dbReference type="ChEBI" id="CHEBI:49883"/>
        <label>1</label>
    </ligand>
</feature>
<evidence type="ECO:0000256" key="10">
    <source>
        <dbReference type="ARBA" id="ARBA00033765"/>
    </source>
</evidence>
<dbReference type="PROSITE" id="PS50926">
    <property type="entry name" value="TRAM"/>
    <property type="match status" value="1"/>
</dbReference>
<dbReference type="PANTHER" id="PTHR43020">
    <property type="entry name" value="CDK5 REGULATORY SUBUNIT-ASSOCIATED PROTEIN 1"/>
    <property type="match status" value="1"/>
</dbReference>
<dbReference type="PROSITE" id="PS51918">
    <property type="entry name" value="RADICAL_SAM"/>
    <property type="match status" value="1"/>
</dbReference>
<evidence type="ECO:0000256" key="7">
    <source>
        <dbReference type="ARBA" id="ARBA00022723"/>
    </source>
</evidence>
<feature type="binding site" evidence="11">
    <location>
        <position position="162"/>
    </location>
    <ligand>
        <name>[4Fe-4S] cluster</name>
        <dbReference type="ChEBI" id="CHEBI:49883"/>
        <label>2</label>
        <note>4Fe-4S-S-AdoMet</note>
    </ligand>
</feature>
<dbReference type="SFLD" id="SFLDG01082">
    <property type="entry name" value="B12-binding_domain_containing"/>
    <property type="match status" value="1"/>
</dbReference>
<sequence>MSKKVFIKTFGCQMNEYDSDKMADVLGAAQGYEPTQDVDEADLILFNTCSVREKAQEKVFSDLGRIKHLKDKGVLIGVGGCVASQEGAEIIKRAPYVDVVFGPQTLHRLPELLNARAAKAKPQVDISFPEIEKFDHLPPARVEGASAFVSIMEGCSKYCSYCVVPYTRGEEVSRPFDDVLVEVAGLADQGVKEVTLLGQNVNAYLGRMGDTQEIADFALLLEYVSEIPGIERIRYTTSHPNEFTPRLIEAYAKLPKLVSHLHLPVQHGSDRILMAMKRGYTAMEYKSTVRKLRAIRPELAMSSDFIVGFPGETEEDFQKMMKLIDDLRFDNSFSFIFSPRPGTPAANLHDDTPHEVKLRRLQELQAVINRNILDISRERVGTVQRLLVEGVSKRDGSELMGRTECNRVVNFAGQERLIGQMIDVRITEAKAYTLRGEVVLRD</sequence>
<dbReference type="RefSeq" id="WP_231041700.1">
    <property type="nucleotide sequence ID" value="NZ_CP106881.1"/>
</dbReference>
<dbReference type="InterPro" id="IPR013848">
    <property type="entry name" value="Methylthiotransferase_N"/>
</dbReference>
<evidence type="ECO:0000313" key="15">
    <source>
        <dbReference type="EMBL" id="UYG50602.1"/>
    </source>
</evidence>
<comment type="subcellular location">
    <subcellularLocation>
        <location evidence="11">Cytoplasm</location>
    </subcellularLocation>
</comment>
<keyword evidence="3 11" id="KW-0963">Cytoplasm</keyword>
<dbReference type="InterPro" id="IPR006463">
    <property type="entry name" value="MiaB_methiolase"/>
</dbReference>
<dbReference type="Pfam" id="PF01938">
    <property type="entry name" value="TRAM"/>
    <property type="match status" value="1"/>
</dbReference>
<feature type="binding site" evidence="11">
    <location>
        <position position="155"/>
    </location>
    <ligand>
        <name>[4Fe-4S] cluster</name>
        <dbReference type="ChEBI" id="CHEBI:49883"/>
        <label>2</label>
        <note>4Fe-4S-S-AdoMet</note>
    </ligand>
</feature>
<dbReference type="Gene3D" id="3.80.30.20">
    <property type="entry name" value="tm_1862 like domain"/>
    <property type="match status" value="1"/>
</dbReference>
<evidence type="ECO:0000256" key="5">
    <source>
        <dbReference type="ARBA" id="ARBA00022691"/>
    </source>
</evidence>
<dbReference type="InterPro" id="IPR006638">
    <property type="entry name" value="Elp3/MiaA/NifB-like_rSAM"/>
</dbReference>
<keyword evidence="2 11" id="KW-0004">4Fe-4S</keyword>
<evidence type="ECO:0000256" key="3">
    <source>
        <dbReference type="ARBA" id="ARBA00022490"/>
    </source>
</evidence>
<dbReference type="GO" id="GO:0035597">
    <property type="term" value="F:tRNA-2-methylthio-N(6)-dimethylallyladenosine(37) synthase activity"/>
    <property type="evidence" value="ECO:0007669"/>
    <property type="project" value="UniProtKB-EC"/>
</dbReference>
<evidence type="ECO:0000256" key="1">
    <source>
        <dbReference type="ARBA" id="ARBA00003234"/>
    </source>
</evidence>
<dbReference type="InterPro" id="IPR002792">
    <property type="entry name" value="TRAM_dom"/>
</dbReference>
<dbReference type="SMART" id="SM00729">
    <property type="entry name" value="Elp3"/>
    <property type="match status" value="1"/>
</dbReference>
<keyword evidence="6 11" id="KW-0819">tRNA processing</keyword>
<dbReference type="InterPro" id="IPR005839">
    <property type="entry name" value="Methylthiotransferase"/>
</dbReference>
<comment type="similarity">
    <text evidence="11">Belongs to the methylthiotransferase family. MiaB subfamily.</text>
</comment>
<evidence type="ECO:0000256" key="11">
    <source>
        <dbReference type="HAMAP-Rule" id="MF_01864"/>
    </source>
</evidence>
<feature type="domain" description="TRAM" evidence="12">
    <location>
        <begin position="377"/>
        <end position="440"/>
    </location>
</feature>
<comment type="function">
    <text evidence="1 11">Catalyzes the methylthiolation of N6-(dimethylallyl)adenosine (i(6)A), leading to the formation of 2-methylthio-N6-(dimethylallyl)adenosine (ms(2)i(6)A) at position 37 in tRNAs that read codons beginning with uridine.</text>
</comment>
<dbReference type="InterPro" id="IPR058240">
    <property type="entry name" value="rSAM_sf"/>
</dbReference>
<dbReference type="Gene3D" id="3.40.50.12160">
    <property type="entry name" value="Methylthiotransferase, N-terminal domain"/>
    <property type="match status" value="1"/>
</dbReference>
<dbReference type="SFLD" id="SFLDF00273">
    <property type="entry name" value="(dimethylallyl)adenosine_tRNA"/>
    <property type="match status" value="1"/>
</dbReference>
<keyword evidence="5 11" id="KW-0949">S-adenosyl-L-methionine</keyword>
<accession>A0ABY6G868</accession>
<gene>
    <name evidence="11 15" type="primary">miaB</name>
    <name evidence="15" type="ORF">M9799_10890</name>
</gene>
<dbReference type="PROSITE" id="PS01278">
    <property type="entry name" value="MTTASE_RADICAL"/>
    <property type="match status" value="1"/>
</dbReference>
<dbReference type="InterPro" id="IPR007197">
    <property type="entry name" value="rSAM"/>
</dbReference>
<dbReference type="SFLD" id="SFLDS00029">
    <property type="entry name" value="Radical_SAM"/>
    <property type="match status" value="1"/>
</dbReference>
<dbReference type="Pfam" id="PF04055">
    <property type="entry name" value="Radical_SAM"/>
    <property type="match status" value="1"/>
</dbReference>
<dbReference type="PANTHER" id="PTHR43020:SF2">
    <property type="entry name" value="MITOCHONDRIAL TRNA METHYLTHIOTRANSFERASE CDK5RAP1"/>
    <property type="match status" value="1"/>
</dbReference>
<dbReference type="InterPro" id="IPR023404">
    <property type="entry name" value="rSAM_horseshoe"/>
</dbReference>